<keyword evidence="1" id="KW-0812">Transmembrane</keyword>
<feature type="transmembrane region" description="Helical" evidence="1">
    <location>
        <begin position="308"/>
        <end position="328"/>
    </location>
</feature>
<feature type="domain" description="SpaA-like prealbumin fold" evidence="3">
    <location>
        <begin position="192"/>
        <end position="272"/>
    </location>
</feature>
<accession>A0AAW6FPS8</accession>
<evidence type="ECO:0000259" key="3">
    <source>
        <dbReference type="Pfam" id="PF17802"/>
    </source>
</evidence>
<dbReference type="EMBL" id="JAQNCK010000009">
    <property type="protein sequence ID" value="MDC0827983.1"/>
    <property type="molecule type" value="Genomic_DNA"/>
</dbReference>
<proteinExistence type="predicted"/>
<feature type="signal peptide" evidence="2">
    <location>
        <begin position="1"/>
        <end position="25"/>
    </location>
</feature>
<dbReference type="Proteomes" id="UP001220658">
    <property type="component" value="Unassembled WGS sequence"/>
</dbReference>
<gene>
    <name evidence="4" type="ORF">POG00_04575</name>
</gene>
<name>A0AAW6FPS8_9FIRM</name>
<dbReference type="Pfam" id="PF17802">
    <property type="entry name" value="SpaA"/>
    <property type="match status" value="1"/>
</dbReference>
<organism evidence="4 5">
    <name type="scientific">Faecalitalea cylindroides</name>
    <dbReference type="NCBI Taxonomy" id="39483"/>
    <lineage>
        <taxon>Bacteria</taxon>
        <taxon>Bacillati</taxon>
        <taxon>Bacillota</taxon>
        <taxon>Erysipelotrichia</taxon>
        <taxon>Erysipelotrichales</taxon>
        <taxon>Erysipelotrichaceae</taxon>
        <taxon>Faecalitalea</taxon>
    </lineage>
</organism>
<keyword evidence="1" id="KW-1133">Transmembrane helix</keyword>
<reference evidence="4" key="1">
    <citation type="submission" date="2023-01" db="EMBL/GenBank/DDBJ databases">
        <title>Human gut microbiome strain richness.</title>
        <authorList>
            <person name="Chen-Liaw A."/>
        </authorList>
    </citation>
    <scope>NUCLEOTIDE SEQUENCE</scope>
    <source>
        <strain evidence="4">D55st1_G4_D55t1_190419</strain>
    </source>
</reference>
<keyword evidence="1" id="KW-0472">Membrane</keyword>
<evidence type="ECO:0000256" key="1">
    <source>
        <dbReference type="SAM" id="Phobius"/>
    </source>
</evidence>
<dbReference type="RefSeq" id="WP_195191158.1">
    <property type="nucleotide sequence ID" value="NZ_JADMUL010000011.1"/>
</dbReference>
<keyword evidence="2" id="KW-0732">Signal</keyword>
<dbReference type="InterPro" id="IPR041033">
    <property type="entry name" value="SpaA_PFL_dom_1"/>
</dbReference>
<evidence type="ECO:0000256" key="2">
    <source>
        <dbReference type="SAM" id="SignalP"/>
    </source>
</evidence>
<comment type="caution">
    <text evidence="4">The sequence shown here is derived from an EMBL/GenBank/DDBJ whole genome shotgun (WGS) entry which is preliminary data.</text>
</comment>
<protein>
    <submittedName>
        <fullName evidence="4">SpaA isopeptide-forming pilin-related protein</fullName>
    </submittedName>
</protein>
<dbReference type="InterPro" id="IPR013783">
    <property type="entry name" value="Ig-like_fold"/>
</dbReference>
<dbReference type="AlphaFoldDB" id="A0AAW6FPS8"/>
<evidence type="ECO:0000313" key="5">
    <source>
        <dbReference type="Proteomes" id="UP001220658"/>
    </source>
</evidence>
<evidence type="ECO:0000313" key="4">
    <source>
        <dbReference type="EMBL" id="MDC0827983.1"/>
    </source>
</evidence>
<feature type="chain" id="PRO_5043958441" evidence="2">
    <location>
        <begin position="26"/>
        <end position="334"/>
    </location>
</feature>
<dbReference type="Gene3D" id="2.60.40.10">
    <property type="entry name" value="Immunoglobulins"/>
    <property type="match status" value="2"/>
</dbReference>
<sequence length="334" mass="37173">MRLKRIVGLGALSLCLGASISPVFAMETGPMQGAEPTETTYLPDETVIPENGLGSIAIQLDDSEDGRSKENVEFGLVKVADLVDGYYVLSEPFQDTEWEFDINKLETADDLETAARAFQKEIEEPEQTLVTDADGFSVVKDLDLGVYLLYAIDVDKYEYVTPFLIALPTWDNLDEVFQYDVVVYPKHDRVPKILVNKVDAQTGKNIISKDFEFTSYEDPECTDEIETVEANTTDGTALFMVDYGTTYIKETAAPEGYGLSDEVVKVEVKDEGLFVNDQQVEPNEEYIYSIRYKDSLLPVVNTSTKTNAMLYGTIAIVALATGGFIVVLRKKFSK</sequence>